<feature type="domain" description="Asparagine synthetase" evidence="6">
    <location>
        <begin position="211"/>
        <end position="610"/>
    </location>
</feature>
<dbReference type="SUPFAM" id="SSF56235">
    <property type="entry name" value="N-terminal nucleophile aminohydrolases (Ntn hydrolases)"/>
    <property type="match status" value="1"/>
</dbReference>
<dbReference type="RefSeq" id="WP_257636251.1">
    <property type="nucleotide sequence ID" value="NZ_JANIIC010000110.1"/>
</dbReference>
<dbReference type="Pfam" id="PF00733">
    <property type="entry name" value="Asn_synthase"/>
    <property type="match status" value="1"/>
</dbReference>
<accession>A0A9X2M7F9</accession>
<dbReference type="EMBL" id="JANIIC010000110">
    <property type="protein sequence ID" value="MCQ8836185.1"/>
    <property type="molecule type" value="Genomic_DNA"/>
</dbReference>
<dbReference type="InterPro" id="IPR006426">
    <property type="entry name" value="Asn_synth_AEB"/>
</dbReference>
<reference evidence="7" key="1">
    <citation type="submission" date="2022-06" db="EMBL/GenBank/DDBJ databases">
        <title>WGS of actinobacteria.</title>
        <authorList>
            <person name="Thawai C."/>
        </authorList>
    </citation>
    <scope>NUCLEOTIDE SEQUENCE</scope>
    <source>
        <strain evidence="7">DSM 42010</strain>
    </source>
</reference>
<dbReference type="InterPro" id="IPR051786">
    <property type="entry name" value="ASN_synthetase/amidase"/>
</dbReference>
<dbReference type="EC" id="6.3.5.4" evidence="3"/>
<dbReference type="Gene3D" id="3.40.50.620">
    <property type="entry name" value="HUPs"/>
    <property type="match status" value="2"/>
</dbReference>
<evidence type="ECO:0000256" key="3">
    <source>
        <dbReference type="ARBA" id="ARBA00012737"/>
    </source>
</evidence>
<evidence type="ECO:0000313" key="7">
    <source>
        <dbReference type="EMBL" id="MCQ8836185.1"/>
    </source>
</evidence>
<evidence type="ECO:0000256" key="4">
    <source>
        <dbReference type="ARBA" id="ARBA00022888"/>
    </source>
</evidence>
<gene>
    <name evidence="7" type="ORF">NQU54_46070</name>
</gene>
<comment type="pathway">
    <text evidence="1">Amino-acid biosynthesis; L-asparagine biosynthesis; L-asparagine from L-aspartate (L-Gln route): step 1/1.</text>
</comment>
<comment type="catalytic activity">
    <reaction evidence="5">
        <text>L-aspartate + L-glutamine + ATP + H2O = L-asparagine + L-glutamate + AMP + diphosphate + H(+)</text>
        <dbReference type="Rhea" id="RHEA:12228"/>
        <dbReference type="ChEBI" id="CHEBI:15377"/>
        <dbReference type="ChEBI" id="CHEBI:15378"/>
        <dbReference type="ChEBI" id="CHEBI:29985"/>
        <dbReference type="ChEBI" id="CHEBI:29991"/>
        <dbReference type="ChEBI" id="CHEBI:30616"/>
        <dbReference type="ChEBI" id="CHEBI:33019"/>
        <dbReference type="ChEBI" id="CHEBI:58048"/>
        <dbReference type="ChEBI" id="CHEBI:58359"/>
        <dbReference type="ChEBI" id="CHEBI:456215"/>
        <dbReference type="EC" id="6.3.5.4"/>
    </reaction>
</comment>
<dbReference type="GO" id="GO:0004066">
    <property type="term" value="F:asparagine synthase (glutamine-hydrolyzing) activity"/>
    <property type="evidence" value="ECO:0007669"/>
    <property type="project" value="UniProtKB-EC"/>
</dbReference>
<evidence type="ECO:0000256" key="1">
    <source>
        <dbReference type="ARBA" id="ARBA00005187"/>
    </source>
</evidence>
<dbReference type="GO" id="GO:0006529">
    <property type="term" value="P:asparagine biosynthetic process"/>
    <property type="evidence" value="ECO:0007669"/>
    <property type="project" value="UniProtKB-KW"/>
</dbReference>
<dbReference type="PANTHER" id="PTHR43284">
    <property type="entry name" value="ASPARAGINE SYNTHETASE (GLUTAMINE-HYDROLYZING)"/>
    <property type="match status" value="1"/>
</dbReference>
<dbReference type="InterPro" id="IPR001962">
    <property type="entry name" value="Asn_synthase"/>
</dbReference>
<comment type="similarity">
    <text evidence="2">Belongs to the asparagine synthetase family.</text>
</comment>
<dbReference type="Gene3D" id="3.60.20.10">
    <property type="entry name" value="Glutamine Phosphoribosylpyrophosphate, subunit 1, domain 1"/>
    <property type="match status" value="1"/>
</dbReference>
<keyword evidence="4" id="KW-0028">Amino-acid biosynthesis</keyword>
<dbReference type="PIRSF" id="PIRSF001589">
    <property type="entry name" value="Asn_synthetase_glu-h"/>
    <property type="match status" value="1"/>
</dbReference>
<protein>
    <recommendedName>
        <fullName evidence="3">asparagine synthase (glutamine-hydrolyzing)</fullName>
        <ecNumber evidence="3">6.3.5.4</ecNumber>
    </recommendedName>
</protein>
<dbReference type="AlphaFoldDB" id="A0A9X2M7F9"/>
<proteinExistence type="inferred from homology"/>
<dbReference type="InterPro" id="IPR014729">
    <property type="entry name" value="Rossmann-like_a/b/a_fold"/>
</dbReference>
<evidence type="ECO:0000256" key="2">
    <source>
        <dbReference type="ARBA" id="ARBA00005752"/>
    </source>
</evidence>
<keyword evidence="4" id="KW-0061">Asparagine biosynthesis</keyword>
<dbReference type="PANTHER" id="PTHR43284:SF1">
    <property type="entry name" value="ASPARAGINE SYNTHETASE"/>
    <property type="match status" value="1"/>
</dbReference>
<keyword evidence="8" id="KW-1185">Reference proteome</keyword>
<dbReference type="Proteomes" id="UP001142400">
    <property type="component" value="Unassembled WGS sequence"/>
</dbReference>
<evidence type="ECO:0000256" key="5">
    <source>
        <dbReference type="ARBA" id="ARBA00048741"/>
    </source>
</evidence>
<dbReference type="InterPro" id="IPR029055">
    <property type="entry name" value="Ntn_hydrolases_N"/>
</dbReference>
<evidence type="ECO:0000259" key="6">
    <source>
        <dbReference type="Pfam" id="PF00733"/>
    </source>
</evidence>
<organism evidence="7 8">
    <name type="scientific">Streptomyces malaysiensis subsp. samsunensis</name>
    <dbReference type="NCBI Taxonomy" id="459658"/>
    <lineage>
        <taxon>Bacteria</taxon>
        <taxon>Bacillati</taxon>
        <taxon>Actinomycetota</taxon>
        <taxon>Actinomycetes</taxon>
        <taxon>Kitasatosporales</taxon>
        <taxon>Streptomycetaceae</taxon>
        <taxon>Streptomyces</taxon>
        <taxon>Streptomyces violaceusniger group</taxon>
    </lineage>
</organism>
<dbReference type="SUPFAM" id="SSF52402">
    <property type="entry name" value="Adenine nucleotide alpha hydrolases-like"/>
    <property type="match status" value="1"/>
</dbReference>
<dbReference type="NCBIfam" id="NF033561">
    <property type="entry name" value="macrolact_Ik_Al"/>
    <property type="match status" value="1"/>
</dbReference>
<comment type="caution">
    <text evidence="7">The sequence shown here is derived from an EMBL/GenBank/DDBJ whole genome shotgun (WGS) entry which is preliminary data.</text>
</comment>
<evidence type="ECO:0000313" key="8">
    <source>
        <dbReference type="Proteomes" id="UP001142400"/>
    </source>
</evidence>
<name>A0A9X2M7F9_STRMQ</name>
<sequence length="632" mass="67188">MRTARWTTLAGRAVRFVVGTFRAAPDAVRPRQGVPVPFGAASVWTVGYDGAGLRRVPAQGGSAEIVTVGCCLATRAELREARDAVERGAWVNATRLPGSYCALIRSHRTVRVTGDRAGVHTVYWVHEGEDVVFSTSALVLAAYAGARPDTARLLASLALFGIDSFQGASHFTGVRRVPPGHALVLERGRAPRTEPVARVPAVSFEEGAHALAQRLPIAVERRAALGGGRVSADLSGGVDSSTVTSLAAGCGPLLAVTYTDRHLADQDDVRYARRVATVFDSLTHVEVDGSAAGVGHFDMLEDRAALPVTDSPSLSLGLLALKQAQLAPALAYGSRLHLTGRGGDNVLDTVPTVLIDLAHTGRRREAVRRITAFARARRAPVHATLRQAARTVSTTRPRALSSLATTISGRQHPSGAADARARAVELLSWCGALPSAAWLTDSGRRAVAELLTGQADQADPAALPGADHERIALEQMGEEHATYDQISHQLWGLPIHAPYLDTPVVDACLAVSGWERRPAGDFKPLARAALTSTVPRFLLNRRTKTPMDASFHTGLRSNIRTLRAVLRDSQLAAAGLIDPATAQAALESAARGEHAPVSALHYLIAAELWLATAPTRRERWWETAPAPAQEAA</sequence>